<evidence type="ECO:0000313" key="13">
    <source>
        <dbReference type="EMBL" id="KJZ76897.1"/>
    </source>
</evidence>
<dbReference type="Pfam" id="PF05730">
    <property type="entry name" value="CFEM"/>
    <property type="match status" value="1"/>
</dbReference>
<evidence type="ECO:0000259" key="12">
    <source>
        <dbReference type="PROSITE" id="PS52012"/>
    </source>
</evidence>
<keyword evidence="5" id="KW-0325">Glycoprotein</keyword>
<evidence type="ECO:0000256" key="2">
    <source>
        <dbReference type="ARBA" id="ARBA00004613"/>
    </source>
</evidence>
<keyword evidence="7 9" id="KW-1015">Disulfide bond</keyword>
<feature type="transmembrane region" description="Helical" evidence="10">
    <location>
        <begin position="110"/>
        <end position="134"/>
    </location>
</feature>
<evidence type="ECO:0000256" key="3">
    <source>
        <dbReference type="ARBA" id="ARBA00010031"/>
    </source>
</evidence>
<accession>A0A0F8A2A7</accession>
<reference evidence="13 14" key="1">
    <citation type="journal article" date="2014" name="Genome Biol. Evol.">
        <title>Comparative genomics and transcriptomics analyses reveal divergent lifestyle features of nematode endoparasitic fungus Hirsutella minnesotensis.</title>
        <authorList>
            <person name="Lai Y."/>
            <person name="Liu K."/>
            <person name="Zhang X."/>
            <person name="Zhang X."/>
            <person name="Li K."/>
            <person name="Wang N."/>
            <person name="Shu C."/>
            <person name="Wu Y."/>
            <person name="Wang C."/>
            <person name="Bushley K.E."/>
            <person name="Xiang M."/>
            <person name="Liu X."/>
        </authorList>
    </citation>
    <scope>NUCLEOTIDE SEQUENCE [LARGE SCALE GENOMIC DNA]</scope>
    <source>
        <strain evidence="13 14">3608</strain>
    </source>
</reference>
<evidence type="ECO:0000256" key="10">
    <source>
        <dbReference type="SAM" id="Phobius"/>
    </source>
</evidence>
<keyword evidence="5" id="KW-0336">GPI-anchor</keyword>
<name>A0A0F8A2A7_9HYPO</name>
<dbReference type="OrthoDB" id="3767534at2759"/>
<evidence type="ECO:0000256" key="5">
    <source>
        <dbReference type="ARBA" id="ARBA00022622"/>
    </source>
</evidence>
<evidence type="ECO:0000256" key="8">
    <source>
        <dbReference type="ARBA" id="ARBA00023288"/>
    </source>
</evidence>
<dbReference type="InterPro" id="IPR008427">
    <property type="entry name" value="Extracellular_membr_CFEM_dom"/>
</dbReference>
<keyword evidence="14" id="KW-1185">Reference proteome</keyword>
<dbReference type="GO" id="GO:0046872">
    <property type="term" value="F:metal ion binding"/>
    <property type="evidence" value="ECO:0007669"/>
    <property type="project" value="UniProtKB-UniRule"/>
</dbReference>
<dbReference type="GO" id="GO:0098552">
    <property type="term" value="C:side of membrane"/>
    <property type="evidence" value="ECO:0007669"/>
    <property type="project" value="UniProtKB-KW"/>
</dbReference>
<evidence type="ECO:0000256" key="6">
    <source>
        <dbReference type="ARBA" id="ARBA00022729"/>
    </source>
</evidence>
<dbReference type="Proteomes" id="UP000054481">
    <property type="component" value="Unassembled WGS sequence"/>
</dbReference>
<sequence length="136" mass="13671">MKLDACAAAFMALGAAATDLASLQKQLPPCSVACLAQSVQDHGCSIADFACSCAHLDPIMKTIGPCLVKAGCTLDNMTGKQGRVDGLRTSADDEANATSAPNNSKASSGAAAIVASLALHFCLSVLVAMTIVAAML</sequence>
<dbReference type="GO" id="GO:0005576">
    <property type="term" value="C:extracellular region"/>
    <property type="evidence" value="ECO:0007669"/>
    <property type="project" value="UniProtKB-SubCell"/>
</dbReference>
<keyword evidence="9" id="KW-0479">Metal-binding</keyword>
<keyword evidence="8" id="KW-0449">Lipoprotein</keyword>
<evidence type="ECO:0000256" key="7">
    <source>
        <dbReference type="ARBA" id="ARBA00023157"/>
    </source>
</evidence>
<comment type="similarity">
    <text evidence="3">Belongs to the RBT5 family.</text>
</comment>
<dbReference type="PROSITE" id="PS52012">
    <property type="entry name" value="CFEM"/>
    <property type="match status" value="1"/>
</dbReference>
<feature type="domain" description="CFEM" evidence="12">
    <location>
        <begin position="3"/>
        <end position="115"/>
    </location>
</feature>
<dbReference type="EMBL" id="KQ030509">
    <property type="protein sequence ID" value="KJZ76897.1"/>
    <property type="molecule type" value="Genomic_DNA"/>
</dbReference>
<evidence type="ECO:0000256" key="11">
    <source>
        <dbReference type="SAM" id="SignalP"/>
    </source>
</evidence>
<comment type="caution">
    <text evidence="9">Lacks conserved residue(s) required for the propagation of feature annotation.</text>
</comment>
<evidence type="ECO:0000313" key="14">
    <source>
        <dbReference type="Proteomes" id="UP000054481"/>
    </source>
</evidence>
<keyword evidence="10" id="KW-1133">Transmembrane helix</keyword>
<feature type="disulfide bond" evidence="9">
    <location>
        <begin position="44"/>
        <end position="51"/>
    </location>
</feature>
<keyword evidence="6 11" id="KW-0732">Signal</keyword>
<keyword evidence="4" id="KW-0964">Secreted</keyword>
<evidence type="ECO:0000256" key="9">
    <source>
        <dbReference type="PROSITE-ProRule" id="PRU01356"/>
    </source>
</evidence>
<comment type="subcellular location">
    <subcellularLocation>
        <location evidence="1">Membrane</location>
        <topology evidence="1">Lipid-anchor</topology>
        <topology evidence="1">GPI-anchor</topology>
    </subcellularLocation>
    <subcellularLocation>
        <location evidence="2">Secreted</location>
    </subcellularLocation>
</comment>
<feature type="chain" id="PRO_5002526392" description="CFEM domain-containing protein" evidence="11">
    <location>
        <begin position="18"/>
        <end position="136"/>
    </location>
</feature>
<evidence type="ECO:0000256" key="4">
    <source>
        <dbReference type="ARBA" id="ARBA00022525"/>
    </source>
</evidence>
<evidence type="ECO:0000256" key="1">
    <source>
        <dbReference type="ARBA" id="ARBA00004589"/>
    </source>
</evidence>
<keyword evidence="9" id="KW-0349">Heme</keyword>
<keyword evidence="9" id="KW-0408">Iron</keyword>
<feature type="binding site" description="axial binding residue" evidence="9">
    <location>
        <position position="48"/>
    </location>
    <ligand>
        <name>heme</name>
        <dbReference type="ChEBI" id="CHEBI:30413"/>
    </ligand>
    <ligandPart>
        <name>Fe</name>
        <dbReference type="ChEBI" id="CHEBI:18248"/>
    </ligandPart>
</feature>
<gene>
    <name evidence="13" type="ORF">HIM_03774</name>
</gene>
<keyword evidence="10" id="KW-0472">Membrane</keyword>
<dbReference type="AlphaFoldDB" id="A0A0F8A2A7"/>
<protein>
    <recommendedName>
        <fullName evidence="12">CFEM domain-containing protein</fullName>
    </recommendedName>
</protein>
<keyword evidence="10" id="KW-0812">Transmembrane</keyword>
<proteinExistence type="inferred from homology"/>
<feature type="signal peptide" evidence="11">
    <location>
        <begin position="1"/>
        <end position="17"/>
    </location>
</feature>
<organism evidence="13 14">
    <name type="scientific">Hirsutella minnesotensis 3608</name>
    <dbReference type="NCBI Taxonomy" id="1043627"/>
    <lineage>
        <taxon>Eukaryota</taxon>
        <taxon>Fungi</taxon>
        <taxon>Dikarya</taxon>
        <taxon>Ascomycota</taxon>
        <taxon>Pezizomycotina</taxon>
        <taxon>Sordariomycetes</taxon>
        <taxon>Hypocreomycetidae</taxon>
        <taxon>Hypocreales</taxon>
        <taxon>Ophiocordycipitaceae</taxon>
        <taxon>Hirsutella</taxon>
    </lineage>
</organism>